<dbReference type="Proteomes" id="UP000823775">
    <property type="component" value="Unassembled WGS sequence"/>
</dbReference>
<name>A0ABS8T602_DATST</name>
<gene>
    <name evidence="1" type="ORF">HAX54_003845</name>
</gene>
<keyword evidence="2" id="KW-1185">Reference proteome</keyword>
<dbReference type="EMBL" id="JACEIK010001176">
    <property type="protein sequence ID" value="MCD7466814.1"/>
    <property type="molecule type" value="Genomic_DNA"/>
</dbReference>
<evidence type="ECO:0000313" key="1">
    <source>
        <dbReference type="EMBL" id="MCD7466814.1"/>
    </source>
</evidence>
<evidence type="ECO:0000313" key="2">
    <source>
        <dbReference type="Proteomes" id="UP000823775"/>
    </source>
</evidence>
<proteinExistence type="predicted"/>
<organism evidence="1 2">
    <name type="scientific">Datura stramonium</name>
    <name type="common">Jimsonweed</name>
    <name type="synonym">Common thornapple</name>
    <dbReference type="NCBI Taxonomy" id="4076"/>
    <lineage>
        <taxon>Eukaryota</taxon>
        <taxon>Viridiplantae</taxon>
        <taxon>Streptophyta</taxon>
        <taxon>Embryophyta</taxon>
        <taxon>Tracheophyta</taxon>
        <taxon>Spermatophyta</taxon>
        <taxon>Magnoliopsida</taxon>
        <taxon>eudicotyledons</taxon>
        <taxon>Gunneridae</taxon>
        <taxon>Pentapetalae</taxon>
        <taxon>asterids</taxon>
        <taxon>lamiids</taxon>
        <taxon>Solanales</taxon>
        <taxon>Solanaceae</taxon>
        <taxon>Solanoideae</taxon>
        <taxon>Datureae</taxon>
        <taxon>Datura</taxon>
    </lineage>
</organism>
<comment type="caution">
    <text evidence="1">The sequence shown here is derived from an EMBL/GenBank/DDBJ whole genome shotgun (WGS) entry which is preliminary data.</text>
</comment>
<sequence>MPQLEISSLELIGMKRDLRMMISHFPLSCPLEEGIVSRHEGDESDISNGVSPLLGLQLHASCLQYLETYTSENLMMNILGTGCQSIQVTDPVAK</sequence>
<accession>A0ABS8T602</accession>
<protein>
    <submittedName>
        <fullName evidence="1">Uncharacterized protein</fullName>
    </submittedName>
</protein>
<reference evidence="1 2" key="1">
    <citation type="journal article" date="2021" name="BMC Genomics">
        <title>Datura genome reveals duplications of psychoactive alkaloid biosynthetic genes and high mutation rate following tissue culture.</title>
        <authorList>
            <person name="Rajewski A."/>
            <person name="Carter-House D."/>
            <person name="Stajich J."/>
            <person name="Litt A."/>
        </authorList>
    </citation>
    <scope>NUCLEOTIDE SEQUENCE [LARGE SCALE GENOMIC DNA]</scope>
    <source>
        <strain evidence="1">AR-01</strain>
    </source>
</reference>